<sequence length="187" mass="19778">MEQFVVIGCGYPRPDDIHHLARRTCPGAAVVYLDDGLIVSAHARALTEPQALYHRTDLADPAAILSAIEGTRARLGGIDTTRPVGLVFGQMSLEQLTDPAPLVGGLVAALPAGHLVITHLGPTPTDPDTATAAATVYAKHRLRLRPRTHDQLTTLLTGLEVTEPGIVPATEWRPDTTHPPVTASAAC</sequence>
<dbReference type="Proteomes" id="UP000655751">
    <property type="component" value="Unassembled WGS sequence"/>
</dbReference>
<keyword evidence="1" id="KW-0808">Transferase</keyword>
<comment type="caution">
    <text evidence="1">The sequence shown here is derived from an EMBL/GenBank/DDBJ whole genome shotgun (WGS) entry which is preliminary data.</text>
</comment>
<keyword evidence="2" id="KW-1185">Reference proteome</keyword>
<gene>
    <name evidence="1" type="ORF">IT779_15655</name>
</gene>
<dbReference type="GO" id="GO:0032259">
    <property type="term" value="P:methylation"/>
    <property type="evidence" value="ECO:0007669"/>
    <property type="project" value="UniProtKB-KW"/>
</dbReference>
<dbReference type="GO" id="GO:0008168">
    <property type="term" value="F:methyltransferase activity"/>
    <property type="evidence" value="ECO:0007669"/>
    <property type="project" value="UniProtKB-KW"/>
</dbReference>
<name>A0A931N3Z1_9NOCA</name>
<dbReference type="InterPro" id="IPR006764">
    <property type="entry name" value="SAM_dep_MeTrfase_SAV2177_type"/>
</dbReference>
<proteinExistence type="predicted"/>
<dbReference type="InterPro" id="IPR029063">
    <property type="entry name" value="SAM-dependent_MTases_sf"/>
</dbReference>
<dbReference type="SUPFAM" id="SSF53335">
    <property type="entry name" value="S-adenosyl-L-methionine-dependent methyltransferases"/>
    <property type="match status" value="1"/>
</dbReference>
<keyword evidence="1" id="KW-0489">Methyltransferase</keyword>
<protein>
    <submittedName>
        <fullName evidence="1">SAM-dependent methyltransferase</fullName>
    </submittedName>
</protein>
<dbReference type="Gene3D" id="3.40.50.150">
    <property type="entry name" value="Vaccinia Virus protein VP39"/>
    <property type="match status" value="1"/>
</dbReference>
<dbReference type="AlphaFoldDB" id="A0A931N3Z1"/>
<accession>A0A931N3Z1</accession>
<dbReference type="Pfam" id="PF04672">
    <property type="entry name" value="Methyltransf_19"/>
    <property type="match status" value="1"/>
</dbReference>
<organism evidence="1 2">
    <name type="scientific">Nocardia bovistercoris</name>
    <dbReference type="NCBI Taxonomy" id="2785916"/>
    <lineage>
        <taxon>Bacteria</taxon>
        <taxon>Bacillati</taxon>
        <taxon>Actinomycetota</taxon>
        <taxon>Actinomycetes</taxon>
        <taxon>Mycobacteriales</taxon>
        <taxon>Nocardiaceae</taxon>
        <taxon>Nocardia</taxon>
    </lineage>
</organism>
<evidence type="ECO:0000313" key="2">
    <source>
        <dbReference type="Proteomes" id="UP000655751"/>
    </source>
</evidence>
<dbReference type="EMBL" id="JADMLG010000005">
    <property type="protein sequence ID" value="MBH0777711.1"/>
    <property type="molecule type" value="Genomic_DNA"/>
</dbReference>
<reference evidence="1" key="1">
    <citation type="submission" date="2020-11" db="EMBL/GenBank/DDBJ databases">
        <title>Nocardia NEAU-351.nov., a novel actinomycete isolated from the cow dung.</title>
        <authorList>
            <person name="Zhang X."/>
        </authorList>
    </citation>
    <scope>NUCLEOTIDE SEQUENCE</scope>
    <source>
        <strain evidence="1">NEAU-351</strain>
    </source>
</reference>
<evidence type="ECO:0000313" key="1">
    <source>
        <dbReference type="EMBL" id="MBH0777711.1"/>
    </source>
</evidence>